<evidence type="ECO:0000313" key="2">
    <source>
        <dbReference type="EMBL" id="MBC3907899.1"/>
    </source>
</evidence>
<feature type="chain" id="PRO_5047523841" description="Lipoprotein" evidence="1">
    <location>
        <begin position="21"/>
        <end position="166"/>
    </location>
</feature>
<dbReference type="Proteomes" id="UP000646911">
    <property type="component" value="Unassembled WGS sequence"/>
</dbReference>
<evidence type="ECO:0008006" key="4">
    <source>
        <dbReference type="Google" id="ProtNLM"/>
    </source>
</evidence>
<proteinExistence type="predicted"/>
<keyword evidence="1" id="KW-0732">Signal</keyword>
<comment type="caution">
    <text evidence="2">The sequence shown here is derived from an EMBL/GenBank/DDBJ whole genome shotgun (WGS) entry which is preliminary data.</text>
</comment>
<organism evidence="2 3">
    <name type="scientific">Undibacterium umbellatum</name>
    <dbReference type="NCBI Taxonomy" id="2762300"/>
    <lineage>
        <taxon>Bacteria</taxon>
        <taxon>Pseudomonadati</taxon>
        <taxon>Pseudomonadota</taxon>
        <taxon>Betaproteobacteria</taxon>
        <taxon>Burkholderiales</taxon>
        <taxon>Oxalobacteraceae</taxon>
        <taxon>Undibacterium</taxon>
    </lineage>
</organism>
<protein>
    <recommendedName>
        <fullName evidence="4">Lipoprotein</fullName>
    </recommendedName>
</protein>
<name>A0ABR6Z8J9_9BURK</name>
<keyword evidence="3" id="KW-1185">Reference proteome</keyword>
<accession>A0ABR6Z8J9</accession>
<sequence length="166" mass="18933">MKLKMIFLNKALICVISSMAYILSMSGCTSVEHNKQLQDVAVFLDTEKYNEQDVVVRGFLRYRFENHNIFPSRENMNRQNCVPVLIKNAQKEMIDLASSYDDSFVIIKGKIVRIAPPGMLSATNCKQFGLEVKSIDKNVISPLLPARTHFINRACYLFLDYVNFGA</sequence>
<dbReference type="PROSITE" id="PS51257">
    <property type="entry name" value="PROKAR_LIPOPROTEIN"/>
    <property type="match status" value="1"/>
</dbReference>
<gene>
    <name evidence="2" type="ORF">H8L47_10000</name>
</gene>
<dbReference type="EMBL" id="JACOFX010000004">
    <property type="protein sequence ID" value="MBC3907899.1"/>
    <property type="molecule type" value="Genomic_DNA"/>
</dbReference>
<evidence type="ECO:0000313" key="3">
    <source>
        <dbReference type="Proteomes" id="UP000646911"/>
    </source>
</evidence>
<dbReference type="RefSeq" id="WP_186953459.1">
    <property type="nucleotide sequence ID" value="NZ_JACOFX010000004.1"/>
</dbReference>
<reference evidence="2 3" key="1">
    <citation type="submission" date="2020-08" db="EMBL/GenBank/DDBJ databases">
        <title>Novel species isolated from subtropical streams in China.</title>
        <authorList>
            <person name="Lu H."/>
        </authorList>
    </citation>
    <scope>NUCLEOTIDE SEQUENCE [LARGE SCALE GENOMIC DNA]</scope>
    <source>
        <strain evidence="2 3">NL8W</strain>
    </source>
</reference>
<feature type="signal peptide" evidence="1">
    <location>
        <begin position="1"/>
        <end position="20"/>
    </location>
</feature>
<evidence type="ECO:0000256" key="1">
    <source>
        <dbReference type="SAM" id="SignalP"/>
    </source>
</evidence>